<dbReference type="AlphaFoldDB" id="A0A1W0CB18"/>
<protein>
    <recommendedName>
        <fullName evidence="2">Putative 8-amino-7-oxononanoate synthase</fullName>
    </recommendedName>
</protein>
<dbReference type="Proteomes" id="UP000192721">
    <property type="component" value="Unassembled WGS sequence"/>
</dbReference>
<evidence type="ECO:0000313" key="10">
    <source>
        <dbReference type="Proteomes" id="UP000192721"/>
    </source>
</evidence>
<dbReference type="Pfam" id="PF00392">
    <property type="entry name" value="GntR"/>
    <property type="match status" value="1"/>
</dbReference>
<keyword evidence="4" id="KW-0805">Transcription regulation</keyword>
<dbReference type="InterPro" id="IPR015424">
    <property type="entry name" value="PyrdxlP-dep_Trfase"/>
</dbReference>
<evidence type="ECO:0000313" key="9">
    <source>
        <dbReference type="EMBL" id="OQS31933.1"/>
    </source>
</evidence>
<name>A0A1W0CB18_9NEIS</name>
<dbReference type="InterPro" id="IPR036388">
    <property type="entry name" value="WH-like_DNA-bd_sf"/>
</dbReference>
<feature type="domain" description="HTH gntR-type" evidence="8">
    <location>
        <begin position="20"/>
        <end position="88"/>
    </location>
</feature>
<dbReference type="PANTHER" id="PTHR46577:SF1">
    <property type="entry name" value="HTH-TYPE TRANSCRIPTIONAL REGULATORY PROTEIN GABR"/>
    <property type="match status" value="1"/>
</dbReference>
<dbReference type="GO" id="GO:0030170">
    <property type="term" value="F:pyridoxal phosphate binding"/>
    <property type="evidence" value="ECO:0007669"/>
    <property type="project" value="InterPro"/>
</dbReference>
<evidence type="ECO:0000256" key="3">
    <source>
        <dbReference type="ARBA" id="ARBA00022898"/>
    </source>
</evidence>
<dbReference type="GO" id="GO:0003700">
    <property type="term" value="F:DNA-binding transcription factor activity"/>
    <property type="evidence" value="ECO:0007669"/>
    <property type="project" value="InterPro"/>
</dbReference>
<dbReference type="EMBL" id="MUKV01000053">
    <property type="protein sequence ID" value="OQS31933.1"/>
    <property type="molecule type" value="Genomic_DNA"/>
</dbReference>
<accession>A0A1W0CB18</accession>
<dbReference type="RefSeq" id="WP_081557037.1">
    <property type="nucleotide sequence ID" value="NZ_MUKV01000053.1"/>
</dbReference>
<dbReference type="CDD" id="cd07377">
    <property type="entry name" value="WHTH_GntR"/>
    <property type="match status" value="1"/>
</dbReference>
<organism evidence="9 10">
    <name type="scientific">Chromobacterium haemolyticum</name>
    <dbReference type="NCBI Taxonomy" id="394935"/>
    <lineage>
        <taxon>Bacteria</taxon>
        <taxon>Pseudomonadati</taxon>
        <taxon>Pseudomonadota</taxon>
        <taxon>Betaproteobacteria</taxon>
        <taxon>Neisseriales</taxon>
        <taxon>Chromobacteriaceae</taxon>
        <taxon>Chromobacterium</taxon>
    </lineage>
</organism>
<evidence type="ECO:0000256" key="1">
    <source>
        <dbReference type="ARBA" id="ARBA00005384"/>
    </source>
</evidence>
<evidence type="ECO:0000256" key="7">
    <source>
        <dbReference type="SAM" id="MobiDB-lite"/>
    </source>
</evidence>
<comment type="caution">
    <text evidence="9">The sequence shown here is derived from an EMBL/GenBank/DDBJ whole genome shotgun (WGS) entry which is preliminary data.</text>
</comment>
<keyword evidence="6" id="KW-0804">Transcription</keyword>
<dbReference type="InterPro" id="IPR000524">
    <property type="entry name" value="Tscrpt_reg_HTH_GntR"/>
</dbReference>
<dbReference type="SMART" id="SM00345">
    <property type="entry name" value="HTH_GNTR"/>
    <property type="match status" value="1"/>
</dbReference>
<evidence type="ECO:0000256" key="5">
    <source>
        <dbReference type="ARBA" id="ARBA00023125"/>
    </source>
</evidence>
<feature type="compositionally biased region" description="Polar residues" evidence="7">
    <location>
        <begin position="98"/>
        <end position="110"/>
    </location>
</feature>
<dbReference type="InterPro" id="IPR051446">
    <property type="entry name" value="HTH_trans_reg/aminotransferase"/>
</dbReference>
<feature type="region of interest" description="Disordered" evidence="7">
    <location>
        <begin position="93"/>
        <end position="112"/>
    </location>
</feature>
<dbReference type="GO" id="GO:0003677">
    <property type="term" value="F:DNA binding"/>
    <property type="evidence" value="ECO:0007669"/>
    <property type="project" value="UniProtKB-KW"/>
</dbReference>
<dbReference type="InterPro" id="IPR004839">
    <property type="entry name" value="Aminotransferase_I/II_large"/>
</dbReference>
<evidence type="ECO:0000259" key="8">
    <source>
        <dbReference type="PROSITE" id="PS50949"/>
    </source>
</evidence>
<proteinExistence type="inferred from homology"/>
<evidence type="ECO:0000256" key="2">
    <source>
        <dbReference type="ARBA" id="ARBA00021531"/>
    </source>
</evidence>
<evidence type="ECO:0000256" key="6">
    <source>
        <dbReference type="ARBA" id="ARBA00023163"/>
    </source>
</evidence>
<gene>
    <name evidence="9" type="ORF">B0T45_22435</name>
</gene>
<dbReference type="InterPro" id="IPR036390">
    <property type="entry name" value="WH_DNA-bd_sf"/>
</dbReference>
<reference evidence="9 10" key="1">
    <citation type="submission" date="2017-02" db="EMBL/GenBank/DDBJ databases">
        <title>Chromobacterium haemolyticum H5244.</title>
        <authorList>
            <person name="Gulvik C.A."/>
        </authorList>
    </citation>
    <scope>NUCLEOTIDE SEQUENCE [LARGE SCALE GENOMIC DNA]</scope>
    <source>
        <strain evidence="9 10">H5244</strain>
    </source>
</reference>
<dbReference type="PROSITE" id="PS50949">
    <property type="entry name" value="HTH_GNTR"/>
    <property type="match status" value="1"/>
</dbReference>
<sequence length="485" mass="53829">MSTEWLIDFLRQRLQRQGAESLARQLYRLLRELIRAGQLAGGAPLPASRALAAELALGRNTILNAYEQLGAEGYLESRHGSGTYVAALFSPRSAPPQRAQQHPGLSQRGQRVSGHCTLPTGLAGAFAPGTPELKQFPHAQWQRCLQNHIQRPQLDHLHYRHDGGLPELKRSLSQYLYLSRSVSCQPEQIVITQGAQQGLELLARLLADPGDDAWVEDPGYSGAQAALRAAELNIVPVPVDAQGMAPTPAHQATPPRLIYITPSHQYPTGVVMSLARRLALLQLAKLHDSWIIEDDYDSEFRYTTHPIASLQGLADSERVIYLGTFSKVMFPALGLGYLILPETLVEPFRRVQARLYREGNYQVQAALADFIEQGHFARHIKHMRELYQLRQHLLRGTLQRALGDALPLSAGEAGLHLVAQLPTGFDEWELSAAAARQQLWLRPLTKHFIGPVDRNGLVLGYAGVEEQELHAAALKLAALLETRWK</sequence>
<keyword evidence="5" id="KW-0238">DNA-binding</keyword>
<evidence type="ECO:0000256" key="4">
    <source>
        <dbReference type="ARBA" id="ARBA00023015"/>
    </source>
</evidence>
<dbReference type="Gene3D" id="3.40.640.10">
    <property type="entry name" value="Type I PLP-dependent aspartate aminotransferase-like (Major domain)"/>
    <property type="match status" value="1"/>
</dbReference>
<dbReference type="CDD" id="cd00609">
    <property type="entry name" value="AAT_like"/>
    <property type="match status" value="1"/>
</dbReference>
<dbReference type="Gene3D" id="1.10.10.10">
    <property type="entry name" value="Winged helix-like DNA-binding domain superfamily/Winged helix DNA-binding domain"/>
    <property type="match status" value="1"/>
</dbReference>
<comment type="similarity">
    <text evidence="1">In the C-terminal section; belongs to the class-I pyridoxal-phosphate-dependent aminotransferase family.</text>
</comment>
<dbReference type="SUPFAM" id="SSF46785">
    <property type="entry name" value="Winged helix' DNA-binding domain"/>
    <property type="match status" value="1"/>
</dbReference>
<dbReference type="PANTHER" id="PTHR46577">
    <property type="entry name" value="HTH-TYPE TRANSCRIPTIONAL REGULATORY PROTEIN GABR"/>
    <property type="match status" value="1"/>
</dbReference>
<dbReference type="SUPFAM" id="SSF53383">
    <property type="entry name" value="PLP-dependent transferases"/>
    <property type="match status" value="1"/>
</dbReference>
<keyword evidence="3" id="KW-0663">Pyridoxal phosphate</keyword>
<dbReference type="InterPro" id="IPR015421">
    <property type="entry name" value="PyrdxlP-dep_Trfase_major"/>
</dbReference>
<dbReference type="Pfam" id="PF00155">
    <property type="entry name" value="Aminotran_1_2"/>
    <property type="match status" value="1"/>
</dbReference>